<comment type="caution">
    <text evidence="2">The sequence shown here is derived from an EMBL/GenBank/DDBJ whole genome shotgun (WGS) entry which is preliminary data.</text>
</comment>
<protein>
    <recommendedName>
        <fullName evidence="1">HTH cro/C1-type domain-containing protein</fullName>
    </recommendedName>
</protein>
<organism evidence="2 3">
    <name type="scientific">Aerococcus viridans (strain ATCC 11563 / DSM 20340 / CCUG 4311 / JCM 20461 / NBRC 12219 / NCTC 8251 / M1)</name>
    <dbReference type="NCBI Taxonomy" id="655812"/>
    <lineage>
        <taxon>Bacteria</taxon>
        <taxon>Bacillati</taxon>
        <taxon>Bacillota</taxon>
        <taxon>Bacilli</taxon>
        <taxon>Lactobacillales</taxon>
        <taxon>Aerococcaceae</taxon>
        <taxon>Aerococcus</taxon>
    </lineage>
</organism>
<dbReference type="Gene3D" id="1.10.260.40">
    <property type="entry name" value="lambda repressor-like DNA-binding domains"/>
    <property type="match status" value="1"/>
</dbReference>
<keyword evidence="3" id="KW-1185">Reference proteome</keyword>
<accession>A0ABP2IE14</accession>
<dbReference type="Proteomes" id="UP000003764">
    <property type="component" value="Unassembled WGS sequence"/>
</dbReference>
<proteinExistence type="predicted"/>
<evidence type="ECO:0000313" key="3">
    <source>
        <dbReference type="Proteomes" id="UP000003764"/>
    </source>
</evidence>
<feature type="domain" description="HTH cro/C1-type" evidence="1">
    <location>
        <begin position="22"/>
        <end position="67"/>
    </location>
</feature>
<dbReference type="PROSITE" id="PS50943">
    <property type="entry name" value="HTH_CROC1"/>
    <property type="match status" value="1"/>
</dbReference>
<dbReference type="InterPro" id="IPR010982">
    <property type="entry name" value="Lambda_DNA-bd_dom_sf"/>
</dbReference>
<name>A0ABP2IE14_AERVM</name>
<sequence length="77" mass="8934">MEVVMSRIQECLIDYINNTDRTIHQISQESKINHSQLYRVASGERKNLGLQASFRLADALGVEINELREDEKDESRQ</sequence>
<dbReference type="SUPFAM" id="SSF47413">
    <property type="entry name" value="lambda repressor-like DNA-binding domains"/>
    <property type="match status" value="1"/>
</dbReference>
<evidence type="ECO:0000313" key="2">
    <source>
        <dbReference type="EMBL" id="EFG50449.1"/>
    </source>
</evidence>
<reference evidence="2 3" key="1">
    <citation type="submission" date="2010-04" db="EMBL/GenBank/DDBJ databases">
        <authorList>
            <person name="Muzny D."/>
            <person name="Qin X."/>
            <person name="Deng J."/>
            <person name="Jiang H."/>
            <person name="Liu Y."/>
            <person name="Qu J."/>
            <person name="Song X.-Z."/>
            <person name="Zhang L."/>
            <person name="Thornton R."/>
            <person name="Coyle M."/>
            <person name="Francisco L."/>
            <person name="Jackson L."/>
            <person name="Javaid M."/>
            <person name="Korchina V."/>
            <person name="Kovar C."/>
            <person name="Mata R."/>
            <person name="Mathew T."/>
            <person name="Ngo R."/>
            <person name="Nguyen L."/>
            <person name="Nguyen N."/>
            <person name="Okwuonu G."/>
            <person name="Ongeri F."/>
            <person name="Pham C."/>
            <person name="Simmons D."/>
            <person name="Wilczek-Boney K."/>
            <person name="Hale W."/>
            <person name="Jakkamsetti A."/>
            <person name="Pham P."/>
            <person name="Ruth R."/>
            <person name="San Lucas F."/>
            <person name="Warren J."/>
            <person name="Zhang J."/>
            <person name="Zhao Z."/>
            <person name="Zhou C."/>
            <person name="Zhu D."/>
            <person name="Lee S."/>
            <person name="Bess C."/>
            <person name="Blankenburg K."/>
            <person name="Forbes L."/>
            <person name="Fu Q."/>
            <person name="Gubbala S."/>
            <person name="Hirani K."/>
            <person name="Jayaseelan J.C."/>
            <person name="Lara F."/>
            <person name="Munidasa M."/>
            <person name="Palculict T."/>
            <person name="Patil S."/>
            <person name="Pu L.-L."/>
            <person name="Saada N."/>
            <person name="Tang L."/>
            <person name="Weissenberger G."/>
            <person name="Zhu Y."/>
            <person name="Hemphill L."/>
            <person name="Shang Y."/>
            <person name="Youmans B."/>
            <person name="Ayvaz T."/>
            <person name="Ross M."/>
            <person name="Santibanez J."/>
            <person name="Aqrawi P."/>
            <person name="Gross S."/>
            <person name="Joshi V."/>
            <person name="Fowler G."/>
            <person name="Nazareth L."/>
            <person name="Reid J."/>
            <person name="Worley K."/>
            <person name="Petrosino J."/>
            <person name="Highlander S."/>
            <person name="Gibbs R."/>
            <person name="Gibbs R."/>
        </authorList>
    </citation>
    <scope>NUCLEOTIDE SEQUENCE [LARGE SCALE GENOMIC DNA]</scope>
    <source>
        <strain evidence="2 3">ATCC 11563</strain>
    </source>
</reference>
<dbReference type="InterPro" id="IPR001387">
    <property type="entry name" value="Cro/C1-type_HTH"/>
</dbReference>
<dbReference type="EMBL" id="ADNT01000020">
    <property type="protein sequence ID" value="EFG50449.1"/>
    <property type="molecule type" value="Genomic_DNA"/>
</dbReference>
<gene>
    <name evidence="2" type="ORF">HMPREF0061_0225</name>
</gene>
<evidence type="ECO:0000259" key="1">
    <source>
        <dbReference type="PROSITE" id="PS50943"/>
    </source>
</evidence>